<keyword evidence="1" id="KW-0804">Transcription</keyword>
<dbReference type="GO" id="GO:0005634">
    <property type="term" value="C:nucleus"/>
    <property type="evidence" value="ECO:0007669"/>
    <property type="project" value="UniProtKB-SubCell"/>
</dbReference>
<keyword evidence="1" id="KW-0539">Nucleus</keyword>
<feature type="domain" description="AUX/IAA" evidence="2">
    <location>
        <begin position="2"/>
        <end position="164"/>
    </location>
</feature>
<dbReference type="Proteomes" id="UP000289738">
    <property type="component" value="Chromosome A08"/>
</dbReference>
<dbReference type="Pfam" id="PF02309">
    <property type="entry name" value="AUX_IAA"/>
    <property type="match status" value="1"/>
</dbReference>
<sequence>MELQLGLDLPTIHDDHHNHHDSIECCELWSRGIGFSSSESNKKHVRKKRSFEDYAFGQCSLNKTTLPLLVWSGHPNEEEEDDSNNGNIHRRNIHLSNKNEGEENHLVGWPPIKSWRKKELNHHHQYPTIIRNHNRMMQATNHENQNRREETNSFYVKVNMEGVNSRKED</sequence>
<evidence type="ECO:0000313" key="4">
    <source>
        <dbReference type="Proteomes" id="UP000289738"/>
    </source>
</evidence>
<reference evidence="3 4" key="1">
    <citation type="submission" date="2019-01" db="EMBL/GenBank/DDBJ databases">
        <title>Sequencing of cultivated peanut Arachis hypogaea provides insights into genome evolution and oil improvement.</title>
        <authorList>
            <person name="Chen X."/>
        </authorList>
    </citation>
    <scope>NUCLEOTIDE SEQUENCE [LARGE SCALE GENOMIC DNA]</scope>
    <source>
        <strain evidence="4">cv. Fuhuasheng</strain>
        <tissue evidence="3">Leaves</tissue>
    </source>
</reference>
<comment type="caution">
    <text evidence="3">The sequence shown here is derived from an EMBL/GenBank/DDBJ whole genome shotgun (WGS) entry which is preliminary data.</text>
</comment>
<comment type="function">
    <text evidence="1">Aux/IAA proteins are short-lived transcriptional factors that function as repressors of early auxin response genes at low auxin concentrations.</text>
</comment>
<proteinExistence type="inferred from homology"/>
<dbReference type="InterPro" id="IPR033389">
    <property type="entry name" value="AUX/IAA_dom"/>
</dbReference>
<evidence type="ECO:0000256" key="1">
    <source>
        <dbReference type="RuleBase" id="RU004549"/>
    </source>
</evidence>
<evidence type="ECO:0000313" key="3">
    <source>
        <dbReference type="EMBL" id="RYR44582.1"/>
    </source>
</evidence>
<name>A0A445C0X9_ARAHY</name>
<dbReference type="STRING" id="3818.A0A445C0X9"/>
<organism evidence="3 4">
    <name type="scientific">Arachis hypogaea</name>
    <name type="common">Peanut</name>
    <dbReference type="NCBI Taxonomy" id="3818"/>
    <lineage>
        <taxon>Eukaryota</taxon>
        <taxon>Viridiplantae</taxon>
        <taxon>Streptophyta</taxon>
        <taxon>Embryophyta</taxon>
        <taxon>Tracheophyta</taxon>
        <taxon>Spermatophyta</taxon>
        <taxon>Magnoliopsida</taxon>
        <taxon>eudicotyledons</taxon>
        <taxon>Gunneridae</taxon>
        <taxon>Pentapetalae</taxon>
        <taxon>rosids</taxon>
        <taxon>fabids</taxon>
        <taxon>Fabales</taxon>
        <taxon>Fabaceae</taxon>
        <taxon>Papilionoideae</taxon>
        <taxon>50 kb inversion clade</taxon>
        <taxon>dalbergioids sensu lato</taxon>
        <taxon>Dalbergieae</taxon>
        <taxon>Pterocarpus clade</taxon>
        <taxon>Arachis</taxon>
    </lineage>
</organism>
<keyword evidence="1" id="KW-0927">Auxin signaling pathway</keyword>
<keyword evidence="4" id="KW-1185">Reference proteome</keyword>
<dbReference type="GO" id="GO:0009734">
    <property type="term" value="P:auxin-activated signaling pathway"/>
    <property type="evidence" value="ECO:0007669"/>
    <property type="project" value="UniProtKB-UniRule"/>
</dbReference>
<evidence type="ECO:0000259" key="2">
    <source>
        <dbReference type="Pfam" id="PF02309"/>
    </source>
</evidence>
<protein>
    <recommendedName>
        <fullName evidence="1">Auxin-induced protein</fullName>
    </recommendedName>
</protein>
<keyword evidence="1" id="KW-0805">Transcription regulation</keyword>
<dbReference type="AlphaFoldDB" id="A0A445C0X9"/>
<keyword evidence="1" id="KW-0678">Repressor</keyword>
<comment type="similarity">
    <text evidence="1">Belongs to the Aux/IAA family.</text>
</comment>
<comment type="subunit">
    <text evidence="1">Homodimers and heterodimers.</text>
</comment>
<gene>
    <name evidence="3" type="ORF">Ahy_A08g040896</name>
</gene>
<accession>A0A445C0X9</accession>
<comment type="subcellular location">
    <subcellularLocation>
        <location evidence="1">Nucleus</location>
    </subcellularLocation>
</comment>
<dbReference type="EMBL" id="SDMP01000008">
    <property type="protein sequence ID" value="RYR44582.1"/>
    <property type="molecule type" value="Genomic_DNA"/>
</dbReference>